<name>A0A2T7GA66_9RHOB</name>
<keyword evidence="4" id="KW-1185">Reference proteome</keyword>
<reference evidence="3 4" key="1">
    <citation type="submission" date="2018-04" db="EMBL/GenBank/DDBJ databases">
        <title>Pelagivirga bohaiensis gen. nov., sp. nov., a bacterium isolated from the Bohai Sea.</title>
        <authorList>
            <person name="Ji X."/>
        </authorList>
    </citation>
    <scope>NUCLEOTIDE SEQUENCE [LARGE SCALE GENOMIC DNA]</scope>
    <source>
        <strain evidence="3 4">BH-SD19</strain>
    </source>
</reference>
<keyword evidence="2" id="KW-0732">Signal</keyword>
<protein>
    <recommendedName>
        <fullName evidence="5">DUF2946 domain-containing protein</fullName>
    </recommendedName>
</protein>
<dbReference type="EMBL" id="QCYH01000002">
    <property type="protein sequence ID" value="PVA11278.1"/>
    <property type="molecule type" value="Genomic_DNA"/>
</dbReference>
<dbReference type="RefSeq" id="WP_108691250.1">
    <property type="nucleotide sequence ID" value="NZ_QCYH01000002.1"/>
</dbReference>
<comment type="caution">
    <text evidence="3">The sequence shown here is derived from an EMBL/GenBank/DDBJ whole genome shotgun (WGS) entry which is preliminary data.</text>
</comment>
<dbReference type="OrthoDB" id="7863585at2"/>
<dbReference type="AlphaFoldDB" id="A0A2T7GA66"/>
<feature type="signal peptide" evidence="2">
    <location>
        <begin position="1"/>
        <end position="25"/>
    </location>
</feature>
<gene>
    <name evidence="3" type="ORF">DC366_05930</name>
</gene>
<dbReference type="Proteomes" id="UP000244446">
    <property type="component" value="Unassembled WGS sequence"/>
</dbReference>
<evidence type="ECO:0000313" key="3">
    <source>
        <dbReference type="EMBL" id="PVA11278.1"/>
    </source>
</evidence>
<organism evidence="3 4">
    <name type="scientific">Pelagivirga sediminicola</name>
    <dbReference type="NCBI Taxonomy" id="2170575"/>
    <lineage>
        <taxon>Bacteria</taxon>
        <taxon>Pseudomonadati</taxon>
        <taxon>Pseudomonadota</taxon>
        <taxon>Alphaproteobacteria</taxon>
        <taxon>Rhodobacterales</taxon>
        <taxon>Paracoccaceae</taxon>
        <taxon>Pelagivirga</taxon>
    </lineage>
</organism>
<evidence type="ECO:0000256" key="2">
    <source>
        <dbReference type="SAM" id="SignalP"/>
    </source>
</evidence>
<evidence type="ECO:0000256" key="1">
    <source>
        <dbReference type="SAM" id="MobiDB-lite"/>
    </source>
</evidence>
<feature type="compositionally biased region" description="Polar residues" evidence="1">
    <location>
        <begin position="117"/>
        <end position="127"/>
    </location>
</feature>
<feature type="region of interest" description="Disordered" evidence="1">
    <location>
        <begin position="106"/>
        <end position="127"/>
    </location>
</feature>
<evidence type="ECO:0000313" key="4">
    <source>
        <dbReference type="Proteomes" id="UP000244446"/>
    </source>
</evidence>
<feature type="chain" id="PRO_5015781238" description="DUF2946 domain-containing protein" evidence="2">
    <location>
        <begin position="26"/>
        <end position="127"/>
    </location>
</feature>
<proteinExistence type="predicted"/>
<accession>A0A2T7GA66</accession>
<evidence type="ECO:0008006" key="5">
    <source>
        <dbReference type="Google" id="ProtNLM"/>
    </source>
</evidence>
<sequence length="127" mass="13410">MSRPVRTITAASLTLILLLTGQAMAQLRAAPGPTGAMILCTGTGPVRVLTGEDGAPVDAPHVCPDCLMAALAGILPQSLLTERVPRMARMRAWHREGACPVRPAIRPSARSPPCTGEPQTINFDQFT</sequence>